<dbReference type="Proteomes" id="UP000030671">
    <property type="component" value="Unassembled WGS sequence"/>
</dbReference>
<dbReference type="GeneID" id="20675904"/>
<reference evidence="1 2" key="1">
    <citation type="journal article" date="2012" name="New Phytol.">
        <title>Insight into trade-off between wood decay and parasitism from the genome of a fungal forest pathogen.</title>
        <authorList>
            <person name="Olson A."/>
            <person name="Aerts A."/>
            <person name="Asiegbu F."/>
            <person name="Belbahri L."/>
            <person name="Bouzid O."/>
            <person name="Broberg A."/>
            <person name="Canback B."/>
            <person name="Coutinho P.M."/>
            <person name="Cullen D."/>
            <person name="Dalman K."/>
            <person name="Deflorio G."/>
            <person name="van Diepen L.T."/>
            <person name="Dunand C."/>
            <person name="Duplessis S."/>
            <person name="Durling M."/>
            <person name="Gonthier P."/>
            <person name="Grimwood J."/>
            <person name="Fossdal C.G."/>
            <person name="Hansson D."/>
            <person name="Henrissat B."/>
            <person name="Hietala A."/>
            <person name="Himmelstrand K."/>
            <person name="Hoffmeister D."/>
            <person name="Hogberg N."/>
            <person name="James T.Y."/>
            <person name="Karlsson M."/>
            <person name="Kohler A."/>
            <person name="Kues U."/>
            <person name="Lee Y.H."/>
            <person name="Lin Y.C."/>
            <person name="Lind M."/>
            <person name="Lindquist E."/>
            <person name="Lombard V."/>
            <person name="Lucas S."/>
            <person name="Lunden K."/>
            <person name="Morin E."/>
            <person name="Murat C."/>
            <person name="Park J."/>
            <person name="Raffaello T."/>
            <person name="Rouze P."/>
            <person name="Salamov A."/>
            <person name="Schmutz J."/>
            <person name="Solheim H."/>
            <person name="Stahlberg J."/>
            <person name="Velez H."/>
            <person name="de Vries R.P."/>
            <person name="Wiebenga A."/>
            <person name="Woodward S."/>
            <person name="Yakovlev I."/>
            <person name="Garbelotto M."/>
            <person name="Martin F."/>
            <person name="Grigoriev I.V."/>
            <person name="Stenlid J."/>
        </authorList>
    </citation>
    <scope>NUCLEOTIDE SEQUENCE [LARGE SCALE GENOMIC DNA]</scope>
    <source>
        <strain evidence="1 2">TC 32-1</strain>
    </source>
</reference>
<dbReference type="RefSeq" id="XP_009542874.1">
    <property type="nucleotide sequence ID" value="XM_009544579.1"/>
</dbReference>
<organism evidence="1 2">
    <name type="scientific">Heterobasidion irregulare (strain TC 32-1)</name>
    <dbReference type="NCBI Taxonomy" id="747525"/>
    <lineage>
        <taxon>Eukaryota</taxon>
        <taxon>Fungi</taxon>
        <taxon>Dikarya</taxon>
        <taxon>Basidiomycota</taxon>
        <taxon>Agaricomycotina</taxon>
        <taxon>Agaricomycetes</taxon>
        <taxon>Russulales</taxon>
        <taxon>Bondarzewiaceae</taxon>
        <taxon>Heterobasidion</taxon>
        <taxon>Heterobasidion annosum species complex</taxon>
    </lineage>
</organism>
<protein>
    <submittedName>
        <fullName evidence="1">Uncharacterized protein</fullName>
    </submittedName>
</protein>
<dbReference type="AlphaFoldDB" id="W4KJQ7"/>
<dbReference type="EMBL" id="KI925455">
    <property type="protein sequence ID" value="ETW86098.1"/>
    <property type="molecule type" value="Genomic_DNA"/>
</dbReference>
<evidence type="ECO:0000313" key="1">
    <source>
        <dbReference type="EMBL" id="ETW86098.1"/>
    </source>
</evidence>
<accession>W4KJQ7</accession>
<dbReference type="InParanoid" id="W4KJQ7"/>
<keyword evidence="2" id="KW-1185">Reference proteome</keyword>
<name>W4KJQ7_HETIT</name>
<proteinExistence type="predicted"/>
<sequence>MDENEDEDEEQDNQLKLLNIITEFKKKAAKSKRSAAFNKQVAAEFVEVREKTEAFVKDMNAYIDQVLVDTSEMRDKEKMGERRLAQDAQQWRTTSVRIITTPDGLSAALAMVPSLLKEISFKRSQEVNDGCERVESQPALRERHRRRLMRKAKSDLKSIAEEEQVASDARALIKQYKNLIRL</sequence>
<dbReference type="HOGENOM" id="CLU_1482162_0_0_1"/>
<evidence type="ECO:0000313" key="2">
    <source>
        <dbReference type="Proteomes" id="UP000030671"/>
    </source>
</evidence>
<dbReference type="OrthoDB" id="3264586at2759"/>
<dbReference type="KEGG" id="hir:HETIRDRAFT_449003"/>
<gene>
    <name evidence="1" type="ORF">HETIRDRAFT_449003</name>
</gene>